<proteinExistence type="predicted"/>
<reference evidence="4 5" key="1">
    <citation type="journal article" date="2017" name="PLoS Biol.">
        <title>The sea cucumber genome provides insights into morphological evolution and visceral regeneration.</title>
        <authorList>
            <person name="Zhang X."/>
            <person name="Sun L."/>
            <person name="Yuan J."/>
            <person name="Sun Y."/>
            <person name="Gao Y."/>
            <person name="Zhang L."/>
            <person name="Li S."/>
            <person name="Dai H."/>
            <person name="Hamel J.F."/>
            <person name="Liu C."/>
            <person name="Yu Y."/>
            <person name="Liu S."/>
            <person name="Lin W."/>
            <person name="Guo K."/>
            <person name="Jin S."/>
            <person name="Xu P."/>
            <person name="Storey K.B."/>
            <person name="Huan P."/>
            <person name="Zhang T."/>
            <person name="Zhou Y."/>
            <person name="Zhang J."/>
            <person name="Lin C."/>
            <person name="Li X."/>
            <person name="Xing L."/>
            <person name="Huo D."/>
            <person name="Sun M."/>
            <person name="Wang L."/>
            <person name="Mercier A."/>
            <person name="Li F."/>
            <person name="Yang H."/>
            <person name="Xiang J."/>
        </authorList>
    </citation>
    <scope>NUCLEOTIDE SEQUENCE [LARGE SCALE GENOMIC DNA]</scope>
    <source>
        <strain evidence="4">Shaxun</strain>
        <tissue evidence="4">Muscle</tissue>
    </source>
</reference>
<evidence type="ECO:0000259" key="3">
    <source>
        <dbReference type="Pfam" id="PF25770"/>
    </source>
</evidence>
<keyword evidence="1" id="KW-0175">Coiled coil</keyword>
<keyword evidence="5" id="KW-1185">Reference proteome</keyword>
<evidence type="ECO:0000256" key="2">
    <source>
        <dbReference type="SAM" id="MobiDB-lite"/>
    </source>
</evidence>
<dbReference type="STRING" id="307972.A0A2G8K7T8"/>
<evidence type="ECO:0000313" key="4">
    <source>
        <dbReference type="EMBL" id="PIK44064.1"/>
    </source>
</evidence>
<name>A0A2G8K7T8_STIJA</name>
<dbReference type="PANTHER" id="PTHR10337">
    <property type="entry name" value="SHC TRANSFORMING PROTEIN"/>
    <property type="match status" value="1"/>
</dbReference>
<feature type="compositionally biased region" description="Basic residues" evidence="2">
    <location>
        <begin position="1134"/>
        <end position="1144"/>
    </location>
</feature>
<feature type="region of interest" description="Disordered" evidence="2">
    <location>
        <begin position="966"/>
        <end position="1009"/>
    </location>
</feature>
<feature type="compositionally biased region" description="Low complexity" evidence="2">
    <location>
        <begin position="980"/>
        <end position="991"/>
    </location>
</feature>
<feature type="coiled-coil region" evidence="1">
    <location>
        <begin position="279"/>
        <end position="378"/>
    </location>
</feature>
<dbReference type="Proteomes" id="UP000230750">
    <property type="component" value="Unassembled WGS sequence"/>
</dbReference>
<dbReference type="PANTHER" id="PTHR10337:SF6">
    <property type="entry name" value="CENTROSOMAL PROTEIN OF 152 KDA"/>
    <property type="match status" value="1"/>
</dbReference>
<dbReference type="Pfam" id="PF25770">
    <property type="entry name" value="CC_CEP63-bind_CEP152"/>
    <property type="match status" value="1"/>
</dbReference>
<evidence type="ECO:0000313" key="5">
    <source>
        <dbReference type="Proteomes" id="UP000230750"/>
    </source>
</evidence>
<feature type="coiled-coil region" evidence="1">
    <location>
        <begin position="132"/>
        <end position="159"/>
    </location>
</feature>
<dbReference type="GO" id="GO:0007099">
    <property type="term" value="P:centriole replication"/>
    <property type="evidence" value="ECO:0007669"/>
    <property type="project" value="TreeGrafter"/>
</dbReference>
<accession>A0A2G8K7T8</accession>
<evidence type="ECO:0000256" key="1">
    <source>
        <dbReference type="SAM" id="Coils"/>
    </source>
</evidence>
<organism evidence="4 5">
    <name type="scientific">Stichopus japonicus</name>
    <name type="common">Sea cucumber</name>
    <dbReference type="NCBI Taxonomy" id="307972"/>
    <lineage>
        <taxon>Eukaryota</taxon>
        <taxon>Metazoa</taxon>
        <taxon>Echinodermata</taxon>
        <taxon>Eleutherozoa</taxon>
        <taxon>Echinozoa</taxon>
        <taxon>Holothuroidea</taxon>
        <taxon>Aspidochirotacea</taxon>
        <taxon>Aspidochirotida</taxon>
        <taxon>Stichopodidae</taxon>
        <taxon>Apostichopus</taxon>
    </lineage>
</organism>
<dbReference type="InterPro" id="IPR051235">
    <property type="entry name" value="CEP152/SHC-Transforming"/>
</dbReference>
<sequence length="1144" mass="131748">MNWDQAHLENRRESQQYEPSERKAGPDSYPSKGLDNNGPLAQSVGQNTEINVYPVQDNAGNPKIHYTGGKNGLGQRDRVAMEAEQGERYPAMGRTASVDLLMAQEYENLQGHYLHAGATSSGQQYAQMQILYQARGRELEQLTGQLRMLQEESAREKRILNHQLALAQGEKNGLSTSYEQTKHLLASSKDENLKLQGHFQAATAQIQALTAARDEILKKLQTTETTVETMTKELTEIQKSQPLARAREHQDTVLAEMQRKHEEEITDLQGRLQRVISDLEEKETLSNRLQCQLEEHQQSLQQNQIQHGETVNRLTAQLEESQRRCGDLLGQGSYQEANSLHQQLQVAQNAKQMSENLCKSMQEEVTDLKQQLLAIESAVRLGALSPHSSPEGQGDNVVRNLAKEDWSTPKPGGTDVSFPNDQVIQGLKKELERSLLNNKRKRNQVATLQDEVQALKRQINEWKEGAEKAAKIHQEQAAASNSGLVSEVERLQEDIRTMDGEINKLRDSESKLRAENSELKQRMTDMVMENDEDKRKAVERCQNTCMQLHEDSSRNLREEMVAQWQAEKETLEDNHKKLLAQLKKDNEKTMEELDKVKQLYLRVCEEKNGIEDQLKEKIRGDFNKKLLELKEKCDADKETALNDQRLSLENIHKGKLMAMKAEKETEYQDRLNDQLELAKLEWSNSLGKQMAQEAVQKCNKDWEEKIDEEVNKRLQDGDVVNTSVQTADDIARDNGSREEIENLNQEIAQLQMELKQQAVALRTKETLYESKLSSLKQEQEEKMEEDEREHEKNLEQRLTQARNLWEGIQKHRESKHAKNLKLLTEQWIEEKKRLEEQQEQEVKQKADEAVRDSEAIMRKMFDSEITSIKEGVKNKEHSWIREKELLKTQLGRAQEELRSLQSNLQRQAEDQSQGSDQEMSELRGKLCRLEQEKQQLEDKLNRELQYMKTRMKEANALTAESLESRLSDLQRARQRDRTSSTRSSSDGMRQSGSGTDVEESTAQTDNHHQGNHANCMVELKNQYLNTVTQIRVDVMQYIKEVREHCQQTVRMEVEKARNSTSKRLREHFTLCLKDQLEEDKKRARNDKRRQSATFMLGALNRFMETKLDGEGSDTYDSCPDTGNEAVGSLEGISRRHSLPSTRKP</sequence>
<feature type="compositionally biased region" description="Polar residues" evidence="2">
    <location>
        <begin position="901"/>
        <end position="917"/>
    </location>
</feature>
<feature type="domain" description="CEP152 CEP63 binding coiled coil" evidence="3">
    <location>
        <begin position="1016"/>
        <end position="1065"/>
    </location>
</feature>
<feature type="coiled-coil region" evidence="1">
    <location>
        <begin position="424"/>
        <end position="522"/>
    </location>
</feature>
<feature type="region of interest" description="Disordered" evidence="2">
    <location>
        <begin position="1109"/>
        <end position="1144"/>
    </location>
</feature>
<feature type="region of interest" description="Disordered" evidence="2">
    <location>
        <begin position="901"/>
        <end position="921"/>
    </location>
</feature>
<feature type="region of interest" description="Disordered" evidence="2">
    <location>
        <begin position="1"/>
        <end position="43"/>
    </location>
</feature>
<dbReference type="InterPro" id="IPR057659">
    <property type="entry name" value="CEP152_CC"/>
</dbReference>
<dbReference type="GO" id="GO:0005813">
    <property type="term" value="C:centrosome"/>
    <property type="evidence" value="ECO:0007669"/>
    <property type="project" value="TreeGrafter"/>
</dbReference>
<gene>
    <name evidence="4" type="ORF">BSL78_19081</name>
</gene>
<feature type="compositionally biased region" description="Basic and acidic residues" evidence="2">
    <location>
        <begin position="1"/>
        <end position="25"/>
    </location>
</feature>
<comment type="caution">
    <text evidence="4">The sequence shown here is derived from an EMBL/GenBank/DDBJ whole genome shotgun (WGS) entry which is preliminary data.</text>
</comment>
<feature type="coiled-coil region" evidence="1">
    <location>
        <begin position="554"/>
        <end position="599"/>
    </location>
</feature>
<feature type="region of interest" description="Disordered" evidence="2">
    <location>
        <begin position="771"/>
        <end position="793"/>
    </location>
</feature>
<feature type="compositionally biased region" description="Basic and acidic residues" evidence="2">
    <location>
        <begin position="966"/>
        <end position="979"/>
    </location>
</feature>
<dbReference type="AlphaFoldDB" id="A0A2G8K7T8"/>
<protein>
    <submittedName>
        <fullName evidence="4">Putative centrosomal protein</fullName>
    </submittedName>
</protein>
<dbReference type="EMBL" id="MRZV01000803">
    <property type="protein sequence ID" value="PIK44064.1"/>
    <property type="molecule type" value="Genomic_DNA"/>
</dbReference>
<dbReference type="OrthoDB" id="10064205at2759"/>